<dbReference type="Pfam" id="PF05729">
    <property type="entry name" value="NACHT"/>
    <property type="match status" value="1"/>
</dbReference>
<evidence type="ECO:0000259" key="1">
    <source>
        <dbReference type="PROSITE" id="PS50837"/>
    </source>
</evidence>
<dbReference type="EMBL" id="JAHLQT010024345">
    <property type="protein sequence ID" value="KAG7165423.1"/>
    <property type="molecule type" value="Genomic_DNA"/>
</dbReference>
<dbReference type="AlphaFoldDB" id="A0A8J5K0V4"/>
<dbReference type="InterPro" id="IPR007111">
    <property type="entry name" value="NACHT_NTPase"/>
</dbReference>
<proteinExistence type="predicted"/>
<keyword evidence="3" id="KW-1185">Reference proteome</keyword>
<dbReference type="Proteomes" id="UP000747542">
    <property type="component" value="Unassembled WGS sequence"/>
</dbReference>
<dbReference type="OrthoDB" id="6351874at2759"/>
<protein>
    <submittedName>
        <fullName evidence="2">Putative DZIP3/ hRUL138-like HEPN and NACHT domain-containing protein</fullName>
    </submittedName>
</protein>
<dbReference type="PANTHER" id="PTHR46844:SF1">
    <property type="entry name" value="SLR5058 PROTEIN"/>
    <property type="match status" value="1"/>
</dbReference>
<gene>
    <name evidence="2" type="ORF">Hamer_G007254</name>
</gene>
<dbReference type="PANTHER" id="PTHR46844">
    <property type="entry name" value="SLR5058 PROTEIN"/>
    <property type="match status" value="1"/>
</dbReference>
<organism evidence="2 3">
    <name type="scientific">Homarus americanus</name>
    <name type="common">American lobster</name>
    <dbReference type="NCBI Taxonomy" id="6706"/>
    <lineage>
        <taxon>Eukaryota</taxon>
        <taxon>Metazoa</taxon>
        <taxon>Ecdysozoa</taxon>
        <taxon>Arthropoda</taxon>
        <taxon>Crustacea</taxon>
        <taxon>Multicrustacea</taxon>
        <taxon>Malacostraca</taxon>
        <taxon>Eumalacostraca</taxon>
        <taxon>Eucarida</taxon>
        <taxon>Decapoda</taxon>
        <taxon>Pleocyemata</taxon>
        <taxon>Astacidea</taxon>
        <taxon>Nephropoidea</taxon>
        <taxon>Nephropidae</taxon>
        <taxon>Homarus</taxon>
    </lineage>
</organism>
<dbReference type="PROSITE" id="PS50837">
    <property type="entry name" value="NACHT"/>
    <property type="match status" value="1"/>
</dbReference>
<feature type="domain" description="NACHT" evidence="1">
    <location>
        <begin position="244"/>
        <end position="363"/>
    </location>
</feature>
<sequence length="919" mass="105035">MVTPRPRSLIKTNGDKYLDGLDEVAQPEMCRVFLWLYQGGNQYVGEYLVTLPRGMQFLNKDQKKMLTNKEPVTNMDISLLYRLLQHTCGLAPETDRIWHDPVSDNACSLEHSLYLIKEERNNMKHMTGKIKQQMSDNECTEKIDCLRVLCCRILCEAARRCNRHDELPRCTDGLGAKLEDIKGVSPAKFSQLAKKEIKKTLEDQHSGGPLGGQYLEPRINCEDGLVSLGDLLRWGRSEAGELPPVILVSGDAGAGKTSLCQYLEDSWKREEDNIKDLLECDLLLLVYCRDVTTGDTVRLLQEDFLPETTAYCDPHRITTLLQELKVVWILDGLEEATDDAATLIRKILKTQPKSHTLLLTSRPEHSLALTKKYPEKKISKLTLCGVDPKGAFKKWLHLNNIIKCEKREKELITEYETLDKEVQKELQNPLKMQLVLQDWENTYRDLHQGFDLSRLYHKFIIAQKKLLVSKFTKGNVLEKEAEMKVEKWIQLLYNVAFDMTRGQRVTTIPDSVLRELENKCDDLKISSSFCLSTFLASVGNSRYSFFHSTQQHFFAAQYVTYIFNTNANVSSKVCQMFDICSLDNVRKKSLVNFYEVFLHLIFILGSSLSDDQLELLIKLLSHAILDSNGSSKWFEVVQKGSYDNRITERISRVIPEVWYVCDSCVKAARCLMTWTKPSHIVIELDKNPRHSPELVPLLHSIADLDCLVWVELYLSYHHKKLSNQTTSDKYLKMLCYKDSPCAILGFEGHLSNEAYDLLKLPTFADYCDALTLKVKSTESLGTLCEAMRDLQSLTTFHLTLSLRSPSYISACLPVKTDLHLPYMTDETVADTAKLISRLSTVYKSITVSNITGAGAKQFIIILREKGVTVGSFVQEMRDEKGEYLVSLSYGSLPLKYSVLDFVYYWLSWENHYKASPPTM</sequence>
<accession>A0A8J5K0V4</accession>
<dbReference type="InterPro" id="IPR041249">
    <property type="entry name" value="HEPN_DZIP3"/>
</dbReference>
<comment type="caution">
    <text evidence="2">The sequence shown here is derived from an EMBL/GenBank/DDBJ whole genome shotgun (WGS) entry which is preliminary data.</text>
</comment>
<evidence type="ECO:0000313" key="3">
    <source>
        <dbReference type="Proteomes" id="UP000747542"/>
    </source>
</evidence>
<dbReference type="Pfam" id="PF18738">
    <property type="entry name" value="HEPN_DZIP3"/>
    <property type="match status" value="1"/>
</dbReference>
<name>A0A8J5K0V4_HOMAM</name>
<evidence type="ECO:0000313" key="2">
    <source>
        <dbReference type="EMBL" id="KAG7165423.1"/>
    </source>
</evidence>
<reference evidence="2" key="1">
    <citation type="journal article" date="2021" name="Sci. Adv.">
        <title>The American lobster genome reveals insights on longevity, neural, and immune adaptations.</title>
        <authorList>
            <person name="Polinski J.M."/>
            <person name="Zimin A.V."/>
            <person name="Clark K.F."/>
            <person name="Kohn A.B."/>
            <person name="Sadowski N."/>
            <person name="Timp W."/>
            <person name="Ptitsyn A."/>
            <person name="Khanna P."/>
            <person name="Romanova D.Y."/>
            <person name="Williams P."/>
            <person name="Greenwood S.J."/>
            <person name="Moroz L.L."/>
            <person name="Walt D.R."/>
            <person name="Bodnar A.G."/>
        </authorList>
    </citation>
    <scope>NUCLEOTIDE SEQUENCE</scope>
    <source>
        <strain evidence="2">GMGI-L3</strain>
    </source>
</reference>